<dbReference type="PROSITE" id="PS51203">
    <property type="entry name" value="CS"/>
    <property type="match status" value="1"/>
</dbReference>
<dbReference type="AlphaFoldDB" id="A0A8K9X8W9"/>
<evidence type="ECO:0000313" key="13">
    <source>
        <dbReference type="Ensembl" id="ENSOMYP00000129852.1"/>
    </source>
</evidence>
<feature type="transmembrane region" description="Helical" evidence="9">
    <location>
        <begin position="1158"/>
        <end position="1178"/>
    </location>
</feature>
<dbReference type="InterPro" id="IPR028889">
    <property type="entry name" value="USP"/>
</dbReference>
<feature type="domain" description="USP" evidence="10">
    <location>
        <begin position="371"/>
        <end position="1079"/>
    </location>
</feature>
<evidence type="ECO:0000256" key="7">
    <source>
        <dbReference type="PROSITE-ProRule" id="PRU00134"/>
    </source>
</evidence>
<feature type="compositionally biased region" description="Low complexity" evidence="8">
    <location>
        <begin position="113"/>
        <end position="128"/>
    </location>
</feature>
<dbReference type="InterPro" id="IPR002893">
    <property type="entry name" value="Znf_MYND"/>
</dbReference>
<evidence type="ECO:0000256" key="1">
    <source>
        <dbReference type="ARBA" id="ARBA00000707"/>
    </source>
</evidence>
<reference evidence="13" key="1">
    <citation type="submission" date="2020-07" db="EMBL/GenBank/DDBJ databases">
        <title>A long reads based de novo assembly of the rainbow trout Arlee double haploid line genome.</title>
        <authorList>
            <person name="Gao G."/>
            <person name="Palti Y."/>
        </authorList>
    </citation>
    <scope>NUCLEOTIDE SEQUENCE [LARGE SCALE GENOMIC DNA]</scope>
</reference>
<organism evidence="13 14">
    <name type="scientific">Oncorhynchus mykiss</name>
    <name type="common">Rainbow trout</name>
    <name type="synonym">Salmo gairdneri</name>
    <dbReference type="NCBI Taxonomy" id="8022"/>
    <lineage>
        <taxon>Eukaryota</taxon>
        <taxon>Metazoa</taxon>
        <taxon>Chordata</taxon>
        <taxon>Craniata</taxon>
        <taxon>Vertebrata</taxon>
        <taxon>Euteleostomi</taxon>
        <taxon>Actinopterygii</taxon>
        <taxon>Neopterygii</taxon>
        <taxon>Teleostei</taxon>
        <taxon>Protacanthopterygii</taxon>
        <taxon>Salmoniformes</taxon>
        <taxon>Salmonidae</taxon>
        <taxon>Salmoninae</taxon>
        <taxon>Oncorhynchus</taxon>
    </lineage>
</organism>
<feature type="region of interest" description="Disordered" evidence="8">
    <location>
        <begin position="65"/>
        <end position="148"/>
    </location>
</feature>
<keyword evidence="9" id="KW-1133">Transmembrane helix</keyword>
<evidence type="ECO:0000259" key="12">
    <source>
        <dbReference type="PROSITE" id="PS51203"/>
    </source>
</evidence>
<dbReference type="PROSITE" id="PS50865">
    <property type="entry name" value="ZF_MYND_2"/>
    <property type="match status" value="1"/>
</dbReference>
<evidence type="ECO:0000256" key="4">
    <source>
        <dbReference type="ARBA" id="ARBA00022771"/>
    </source>
</evidence>
<proteinExistence type="predicted"/>
<evidence type="ECO:0000256" key="5">
    <source>
        <dbReference type="ARBA" id="ARBA00022801"/>
    </source>
</evidence>
<feature type="compositionally biased region" description="Low complexity" evidence="8">
    <location>
        <begin position="267"/>
        <end position="287"/>
    </location>
</feature>
<dbReference type="GO" id="GO:0008270">
    <property type="term" value="F:zinc ion binding"/>
    <property type="evidence" value="ECO:0007669"/>
    <property type="project" value="UniProtKB-KW"/>
</dbReference>
<feature type="domain" description="CS" evidence="12">
    <location>
        <begin position="155"/>
        <end position="257"/>
    </location>
</feature>
<dbReference type="FunFam" id="3.90.70.10:FF:000012">
    <property type="entry name" value="ubiquitin carboxyl-terminal hydrolase 19 isoform X2"/>
    <property type="match status" value="1"/>
</dbReference>
<keyword evidence="4 7" id="KW-0863">Zinc-finger</keyword>
<evidence type="ECO:0000256" key="6">
    <source>
        <dbReference type="ARBA" id="ARBA00022833"/>
    </source>
</evidence>
<reference evidence="13" key="3">
    <citation type="submission" date="2025-09" db="UniProtKB">
        <authorList>
            <consortium name="Ensembl"/>
        </authorList>
    </citation>
    <scope>IDENTIFICATION</scope>
</reference>
<dbReference type="GO" id="GO:0004843">
    <property type="term" value="F:cysteine-type deubiquitinase activity"/>
    <property type="evidence" value="ECO:0007669"/>
    <property type="project" value="UniProtKB-EC"/>
</dbReference>
<dbReference type="CDD" id="cd02674">
    <property type="entry name" value="Peptidase_C19R"/>
    <property type="match status" value="1"/>
</dbReference>
<feature type="compositionally biased region" description="Basic and acidic residues" evidence="8">
    <location>
        <begin position="70"/>
        <end position="91"/>
    </location>
</feature>
<dbReference type="Proteomes" id="UP000694395">
    <property type="component" value="Chromosome 16"/>
</dbReference>
<keyword evidence="6" id="KW-0862">Zinc</keyword>
<feature type="compositionally biased region" description="Polar residues" evidence="8">
    <location>
        <begin position="94"/>
        <end position="112"/>
    </location>
</feature>
<protein>
    <recommendedName>
        <fullName evidence="2">ubiquitinyl hydrolase 1</fullName>
        <ecNumber evidence="2">3.4.19.12</ecNumber>
    </recommendedName>
</protein>
<dbReference type="PROSITE" id="PS00972">
    <property type="entry name" value="USP_1"/>
    <property type="match status" value="1"/>
</dbReference>
<dbReference type="Pfam" id="PF00443">
    <property type="entry name" value="UCH"/>
    <property type="match status" value="1"/>
</dbReference>
<evidence type="ECO:0000259" key="11">
    <source>
        <dbReference type="PROSITE" id="PS50865"/>
    </source>
</evidence>
<keyword evidence="3" id="KW-0479">Metal-binding</keyword>
<dbReference type="InterPro" id="IPR050185">
    <property type="entry name" value="Ub_carboxyl-term_hydrolase"/>
</dbReference>
<feature type="domain" description="MYND-type" evidence="11">
    <location>
        <begin position="665"/>
        <end position="707"/>
    </location>
</feature>
<dbReference type="InterPro" id="IPR001394">
    <property type="entry name" value="Peptidase_C19_UCH"/>
</dbReference>
<reference evidence="13" key="2">
    <citation type="submission" date="2025-08" db="UniProtKB">
        <authorList>
            <consortium name="Ensembl"/>
        </authorList>
    </citation>
    <scope>IDENTIFICATION</scope>
</reference>
<dbReference type="InterPro" id="IPR008978">
    <property type="entry name" value="HSP20-like_chaperone"/>
</dbReference>
<name>A0A8K9X8W9_ONCMY</name>
<keyword evidence="5" id="KW-0378">Hydrolase</keyword>
<feature type="region of interest" description="Disordered" evidence="8">
    <location>
        <begin position="257"/>
        <end position="332"/>
    </location>
</feature>
<evidence type="ECO:0000259" key="10">
    <source>
        <dbReference type="PROSITE" id="PS50235"/>
    </source>
</evidence>
<dbReference type="PROSITE" id="PS01360">
    <property type="entry name" value="ZF_MYND_1"/>
    <property type="match status" value="1"/>
</dbReference>
<keyword evidence="14" id="KW-1185">Reference proteome</keyword>
<dbReference type="GO" id="GO:0016579">
    <property type="term" value="P:protein deubiquitination"/>
    <property type="evidence" value="ECO:0007669"/>
    <property type="project" value="InterPro"/>
</dbReference>
<dbReference type="InterPro" id="IPR007052">
    <property type="entry name" value="CS_dom"/>
</dbReference>
<dbReference type="Pfam" id="PF16602">
    <property type="entry name" value="USP19_linker"/>
    <property type="match status" value="1"/>
</dbReference>
<dbReference type="SUPFAM" id="SSF54001">
    <property type="entry name" value="Cysteine proteinases"/>
    <property type="match status" value="1"/>
</dbReference>
<dbReference type="PANTHER" id="PTHR21646:SF74">
    <property type="entry name" value="UBIQUITIN CARBOXYL-TERMINAL HYDROLASE 19"/>
    <property type="match status" value="1"/>
</dbReference>
<dbReference type="CDD" id="cd06466">
    <property type="entry name" value="p23_CS_SGT1_like"/>
    <property type="match status" value="1"/>
</dbReference>
<accession>A0A8K9X8W9</accession>
<sequence>SLMWDCHLHGEIEGSCSKVQYKEKSGFLLLVMHKKIPFHSWPSLMVSLPTGLPAVIYAEISPKAGASTNRTERPGEAERTDSEMLVRHPPNEADQATESLTPTNRSGSGNPVTATDTEQAESSSSSSTQEEKRDRSKEEPLEIKQEEVPEPMVNLKLLKNDSYEKGTDLMVVNVYMKGIVRETARVIFREQDFTLLFQTSDANFLRLHADCGANTVFKWQVKLRNLIQPEQSTYAFTPSRLDITLKKRHSQRWGGLEAPATQGAVGGAKVAVPSAPSSQASQPGSSKHSLSAKEEPPWVGEGKPKPSRTVDGCLDSVSSRTVSDHVPIKQEPASKPTCMVQPMTHAPPADSQRSVEEEEEEEEKVCLPGFTGLVNLGNTCFMNSVIQSLSNTRELRDYFHDRAFENEINCDNPLGTGGRLAIGFAVLLRALWKGTHHAFQPSKLKAIVASKASQFTGYAQHDAQEFMAFLLDGLHEDLNRIQNKPYTETVDSDGRLDEVVADEAWQRHKMRNDSFIVDLFQGQYKSKLVCPVCSKVSITFDPFLYLPVPLPQKQKVLTVFYFAKEPHKKPMKFLVSVSKENSSTAEVLESISRSVRIKAENLRLAEVVKSRFHRIFLPSNSLDTVSSSDMLFCFEVLSKELAKERVVVLRVQQRPQVPSIPISKCAACLKPPLSDEEKLKRCTRCYRVGYCNQVCQKKHWSSHKVLCGPNIENVGLPFLVSVPESRLTYARLSQLLEGYSRYSVNVFQPPFQSGRTSPEVTQCLARGGGAGDSEQEGSSLVPESPLETAQASAHPAGDPDALSTHTTDSGFIEMYLVDVFPCVLRLCFVCLAAVTGYQQPSESASSHTSQFYITILHSNSKEQTLEEKGQEAVLDLPEDSSLELVWKNNERLKEYVLVRSKELEFEEDPGSVNETARAGHFTLEQCLNLFTRPEVLAPEEAWYCPKCQQHREASKQLLLWRLPNVLIIQLKRFSFRSFIWRDKINDMVDFPVRNLDLSKFCIGQKDDMQQPPIYDLYAVINHYGGMIGGHYTAYARLPSAQNSQRSDVGWRLFDDSTVTMVEESQVVTRYAYVLFYRRRNSPVERPPRLLGAEFPPSQASLIWQELEQEEEGVEEGPRGLFRPRLGRRRAARREEGVEGQVWRLLRQRIPHYSDDDCVLYFVLGTLAALLALLVNLLYRANWG</sequence>
<dbReference type="InterPro" id="IPR038765">
    <property type="entry name" value="Papain-like_cys_pep_sf"/>
</dbReference>
<evidence type="ECO:0000256" key="2">
    <source>
        <dbReference type="ARBA" id="ARBA00012759"/>
    </source>
</evidence>
<feature type="region of interest" description="Disordered" evidence="8">
    <location>
        <begin position="753"/>
        <end position="804"/>
    </location>
</feature>
<dbReference type="Pfam" id="PF01753">
    <property type="entry name" value="zf-MYND"/>
    <property type="match status" value="1"/>
</dbReference>
<keyword evidence="9" id="KW-0472">Membrane</keyword>
<dbReference type="SUPFAM" id="SSF49764">
    <property type="entry name" value="HSP20-like chaperones"/>
    <property type="match status" value="1"/>
</dbReference>
<dbReference type="FunFam" id="3.90.70.10:FF:000020">
    <property type="entry name" value="ubiquitin carboxyl-terminal hydrolase 19 isoform X4"/>
    <property type="match status" value="1"/>
</dbReference>
<dbReference type="PANTHER" id="PTHR21646">
    <property type="entry name" value="UBIQUITIN CARBOXYL-TERMINAL HYDROLASE"/>
    <property type="match status" value="1"/>
</dbReference>
<dbReference type="Gene3D" id="3.90.70.10">
    <property type="entry name" value="Cysteine proteinases"/>
    <property type="match status" value="2"/>
</dbReference>
<feature type="compositionally biased region" description="Basic and acidic residues" evidence="8">
    <location>
        <begin position="129"/>
        <end position="147"/>
    </location>
</feature>
<dbReference type="Gene3D" id="6.10.140.2220">
    <property type="match status" value="1"/>
</dbReference>
<dbReference type="Gene3D" id="2.60.40.790">
    <property type="match status" value="1"/>
</dbReference>
<dbReference type="PROSITE" id="PS00973">
    <property type="entry name" value="USP_2"/>
    <property type="match status" value="1"/>
</dbReference>
<dbReference type="GeneTree" id="ENSGT00940000159085"/>
<dbReference type="PROSITE" id="PS50235">
    <property type="entry name" value="USP_3"/>
    <property type="match status" value="1"/>
</dbReference>
<comment type="catalytic activity">
    <reaction evidence="1">
        <text>Thiol-dependent hydrolysis of ester, thioester, amide, peptide and isopeptide bonds formed by the C-terminal Gly of ubiquitin (a 76-residue protein attached to proteins as an intracellular targeting signal).</text>
        <dbReference type="EC" id="3.4.19.12"/>
    </reaction>
</comment>
<dbReference type="InterPro" id="IPR018200">
    <property type="entry name" value="USP_CS"/>
</dbReference>
<evidence type="ECO:0000256" key="3">
    <source>
        <dbReference type="ARBA" id="ARBA00022723"/>
    </source>
</evidence>
<evidence type="ECO:0000313" key="14">
    <source>
        <dbReference type="Proteomes" id="UP000694395"/>
    </source>
</evidence>
<evidence type="ECO:0000256" key="8">
    <source>
        <dbReference type="SAM" id="MobiDB-lite"/>
    </source>
</evidence>
<dbReference type="Ensembl" id="ENSOMYT00000167577.1">
    <property type="protein sequence ID" value="ENSOMYP00000129852.1"/>
    <property type="gene ID" value="ENSOMYG00000041899.2"/>
</dbReference>
<dbReference type="SUPFAM" id="SSF144232">
    <property type="entry name" value="HIT/MYND zinc finger-like"/>
    <property type="match status" value="1"/>
</dbReference>
<dbReference type="EC" id="3.4.19.12" evidence="2"/>
<evidence type="ECO:0000256" key="9">
    <source>
        <dbReference type="SAM" id="Phobius"/>
    </source>
</evidence>
<keyword evidence="9" id="KW-0812">Transmembrane</keyword>